<name>A0ACD5AK42_9ACTN</name>
<evidence type="ECO:0000313" key="1">
    <source>
        <dbReference type="EMBL" id="WWQ67607.1"/>
    </source>
</evidence>
<keyword evidence="1" id="KW-0808">Transferase</keyword>
<protein>
    <submittedName>
        <fullName evidence="1">Serine/threonine-protein kinase</fullName>
        <ecNumber evidence="1">2.7.11.1</ecNumber>
    </submittedName>
</protein>
<organism evidence="1 2">
    <name type="scientific">Streptomyces citrinus</name>
    <dbReference type="NCBI Taxonomy" id="3118173"/>
    <lineage>
        <taxon>Bacteria</taxon>
        <taxon>Bacillati</taxon>
        <taxon>Actinomycetota</taxon>
        <taxon>Actinomycetes</taxon>
        <taxon>Kitasatosporales</taxon>
        <taxon>Streptomycetaceae</taxon>
        <taxon>Streptomyces</taxon>
    </lineage>
</organism>
<dbReference type="EMBL" id="CP146022">
    <property type="protein sequence ID" value="WWQ67607.1"/>
    <property type="molecule type" value="Genomic_DNA"/>
</dbReference>
<sequence length="273" mass="29429">MKHVPEPGDSITMDKGAWVLGERIGSGGFGLVFQARRGDGATGAVKLIEKAPGADRELLLGRTLAESPHVVPVLDAGETEDHWALAMPLADTSLDVRLARQGGAPLPLTDTLAVLRDIAAALVALDGQVVHRDLKPANILLLNGSWRLADFGISRYAEASTDPNTRKHSLTPPYAAPEQWRGDRATGATDVYAAGVVAYELLTGSRPFKGPQSHDYRRQHLSDPLPPLPRDVPAELAALVKESLFKPAGARPTARDLRARLDRFDRARSSKRP</sequence>
<keyword evidence="2" id="KW-1185">Reference proteome</keyword>
<accession>A0ACD5AK42</accession>
<dbReference type="Proteomes" id="UP001432251">
    <property type="component" value="Chromosome"/>
</dbReference>
<keyword evidence="1" id="KW-0418">Kinase</keyword>
<proteinExistence type="predicted"/>
<gene>
    <name evidence="1" type="ORF">V2W30_32580</name>
</gene>
<evidence type="ECO:0000313" key="2">
    <source>
        <dbReference type="Proteomes" id="UP001432251"/>
    </source>
</evidence>
<reference evidence="1" key="1">
    <citation type="journal article" date="2025" name="Int. J. Syst. Evol. Microbiol.">
        <title>Streptomyces citrinus sp. nov., with yellow diffusible pigment.</title>
        <authorList>
            <person name="He Y."/>
            <person name="Yang E."/>
            <person name="Xu J."/>
            <person name="Sun Y."/>
            <person name="Sun L."/>
        </authorList>
    </citation>
    <scope>NUCLEOTIDE SEQUENCE</scope>
    <source>
        <strain evidence="1">Q6</strain>
    </source>
</reference>
<dbReference type="EC" id="2.7.11.1" evidence="1"/>